<dbReference type="Gene3D" id="2.10.109.10">
    <property type="entry name" value="Umud Fragment, subunit A"/>
    <property type="match status" value="1"/>
</dbReference>
<name>A0A0U4ECQ8_9BURK</name>
<dbReference type="Pfam" id="PF00717">
    <property type="entry name" value="Peptidase_S24"/>
    <property type="match status" value="1"/>
</dbReference>
<dbReference type="InterPro" id="IPR015927">
    <property type="entry name" value="Peptidase_S24_S26A/B/C"/>
</dbReference>
<dbReference type="CDD" id="cd00093">
    <property type="entry name" value="HTH_XRE"/>
    <property type="match status" value="1"/>
</dbReference>
<dbReference type="AlphaFoldDB" id="A0A0U4ECQ8"/>
<dbReference type="SUPFAM" id="SSF47413">
    <property type="entry name" value="lambda repressor-like DNA-binding domains"/>
    <property type="match status" value="1"/>
</dbReference>
<dbReference type="InterPro" id="IPR010982">
    <property type="entry name" value="Lambda_DNA-bd_dom_sf"/>
</dbReference>
<organism evidence="2 3">
    <name type="scientific">Pandoraea thiooxydans</name>
    <dbReference type="NCBI Taxonomy" id="445709"/>
    <lineage>
        <taxon>Bacteria</taxon>
        <taxon>Pseudomonadati</taxon>
        <taxon>Pseudomonadota</taxon>
        <taxon>Betaproteobacteria</taxon>
        <taxon>Burkholderiales</taxon>
        <taxon>Burkholderiaceae</taxon>
        <taxon>Pandoraea</taxon>
    </lineage>
</organism>
<evidence type="ECO:0000313" key="2">
    <source>
        <dbReference type="EMBL" id="ALX34868.1"/>
    </source>
</evidence>
<evidence type="ECO:0000259" key="1">
    <source>
        <dbReference type="PROSITE" id="PS50943"/>
    </source>
</evidence>
<dbReference type="KEGG" id="ptx:ABW99_20880"/>
<dbReference type="PROSITE" id="PS50943">
    <property type="entry name" value="HTH_CROC1"/>
    <property type="match status" value="1"/>
</dbReference>
<gene>
    <name evidence="2" type="ORF">ABW99_20880</name>
</gene>
<dbReference type="Proteomes" id="UP000036700">
    <property type="component" value="Chromosome"/>
</dbReference>
<sequence length="235" mass="25660">MKQGESLIARNLAWFIKRHATNPHALAEAIAASTIWRDVRPVTQATLFRILSGQSKDPRTSTLQPLADYFGVSVSALREYDFQSSGLDNYGNSVPLSTAAPAGGSYPLLAWEQTGNGEEVATPQRARAHFPVDLGPHGFCLRVKGASMIAEPGVWPSFPEGIILYVNPDLSASTGHFVIVQRPGQRDALFRRLAEGDGGNRYLEALNPAWPERYVPLTPADRLRGVVVHADMMLV</sequence>
<dbReference type="SUPFAM" id="SSF51306">
    <property type="entry name" value="LexA/Signal peptidase"/>
    <property type="match status" value="1"/>
</dbReference>
<feature type="domain" description="HTH cro/C1-type" evidence="1">
    <location>
        <begin position="42"/>
        <end position="77"/>
    </location>
</feature>
<dbReference type="GO" id="GO:0003677">
    <property type="term" value="F:DNA binding"/>
    <property type="evidence" value="ECO:0007669"/>
    <property type="project" value="InterPro"/>
</dbReference>
<dbReference type="CDD" id="cd06529">
    <property type="entry name" value="S24_LexA-like"/>
    <property type="match status" value="1"/>
</dbReference>
<reference evidence="3" key="1">
    <citation type="submission" date="2015-06" db="EMBL/GenBank/DDBJ databases">
        <authorList>
            <person name="Hoefler B.C."/>
            <person name="Straight P.D."/>
        </authorList>
    </citation>
    <scope>NUCLEOTIDE SEQUENCE [LARGE SCALE GENOMIC DNA]</scope>
    <source>
        <strain evidence="3">DSM 25325</strain>
    </source>
</reference>
<protein>
    <recommendedName>
        <fullName evidence="1">HTH cro/C1-type domain-containing protein</fullName>
    </recommendedName>
</protein>
<accession>A0A0U4ECQ8</accession>
<evidence type="ECO:0000313" key="3">
    <source>
        <dbReference type="Proteomes" id="UP000036700"/>
    </source>
</evidence>
<dbReference type="InterPro" id="IPR001387">
    <property type="entry name" value="Cro/C1-type_HTH"/>
</dbReference>
<keyword evidence="3" id="KW-1185">Reference proteome</keyword>
<proteinExistence type="predicted"/>
<dbReference type="STRING" id="445709.ABW99_20880"/>
<dbReference type="Gene3D" id="1.10.260.40">
    <property type="entry name" value="lambda repressor-like DNA-binding domains"/>
    <property type="match status" value="1"/>
</dbReference>
<dbReference type="InterPro" id="IPR036286">
    <property type="entry name" value="LexA/Signal_pep-like_sf"/>
</dbReference>
<dbReference type="OrthoDB" id="9021722at2"/>
<dbReference type="EMBL" id="CP011568">
    <property type="protein sequence ID" value="ALX34868.1"/>
    <property type="molecule type" value="Genomic_DNA"/>
</dbReference>
<dbReference type="RefSeq" id="WP_052892596.1">
    <property type="nucleotide sequence ID" value="NZ_CP011568.3"/>
</dbReference>
<dbReference type="InterPro" id="IPR039418">
    <property type="entry name" value="LexA-like"/>
</dbReference>